<keyword evidence="2" id="KW-1133">Transmembrane helix</keyword>
<organism evidence="3 4">
    <name type="scientific">Coniella lustricola</name>
    <dbReference type="NCBI Taxonomy" id="2025994"/>
    <lineage>
        <taxon>Eukaryota</taxon>
        <taxon>Fungi</taxon>
        <taxon>Dikarya</taxon>
        <taxon>Ascomycota</taxon>
        <taxon>Pezizomycotina</taxon>
        <taxon>Sordariomycetes</taxon>
        <taxon>Sordariomycetidae</taxon>
        <taxon>Diaporthales</taxon>
        <taxon>Schizoparmaceae</taxon>
        <taxon>Coniella</taxon>
    </lineage>
</organism>
<dbReference type="Proteomes" id="UP000241462">
    <property type="component" value="Unassembled WGS sequence"/>
</dbReference>
<reference evidence="3 4" key="1">
    <citation type="journal article" date="2018" name="Mycol. Prog.">
        <title>Coniella lustricola, a new species from submerged detritus.</title>
        <authorList>
            <person name="Raudabaugh D.B."/>
            <person name="Iturriaga T."/>
            <person name="Carver A."/>
            <person name="Mondo S."/>
            <person name="Pangilinan J."/>
            <person name="Lipzen A."/>
            <person name="He G."/>
            <person name="Amirebrahimi M."/>
            <person name="Grigoriev I.V."/>
            <person name="Miller A.N."/>
        </authorList>
    </citation>
    <scope>NUCLEOTIDE SEQUENCE [LARGE SCALE GENOMIC DNA]</scope>
    <source>
        <strain evidence="3 4">B22-T-1</strain>
    </source>
</reference>
<evidence type="ECO:0000256" key="1">
    <source>
        <dbReference type="SAM" id="MobiDB-lite"/>
    </source>
</evidence>
<name>A0A2T3ANI5_9PEZI</name>
<proteinExistence type="predicted"/>
<feature type="transmembrane region" description="Helical" evidence="2">
    <location>
        <begin position="67"/>
        <end position="85"/>
    </location>
</feature>
<dbReference type="OrthoDB" id="4844401at2759"/>
<accession>A0A2T3ANI5</accession>
<feature type="compositionally biased region" description="Low complexity" evidence="1">
    <location>
        <begin position="1"/>
        <end position="16"/>
    </location>
</feature>
<gene>
    <name evidence="3" type="ORF">BD289DRAFT_419690</name>
</gene>
<sequence length="159" mass="17801">MSLLHTSSSTTTMTQSNPKSSTVPLSENKDVVHQYATDLSSAWSCSNEHASAAMLSLAKQFLHINRLLLTYLILGCYIAVLQTMLVMRECAAASATAFARLVWSAWDSKTSRRLRKKLEFEFFVLILGCGNGFALIIFWPGWIFVGLLYLTYLMWSCAT</sequence>
<dbReference type="InParanoid" id="A0A2T3ANI5"/>
<keyword evidence="2" id="KW-0812">Transmembrane</keyword>
<dbReference type="EMBL" id="KZ678372">
    <property type="protein sequence ID" value="PSS05186.1"/>
    <property type="molecule type" value="Genomic_DNA"/>
</dbReference>
<keyword evidence="4" id="KW-1185">Reference proteome</keyword>
<feature type="transmembrane region" description="Helical" evidence="2">
    <location>
        <begin position="120"/>
        <end position="145"/>
    </location>
</feature>
<feature type="region of interest" description="Disordered" evidence="1">
    <location>
        <begin position="1"/>
        <end position="25"/>
    </location>
</feature>
<keyword evidence="2" id="KW-0472">Membrane</keyword>
<evidence type="ECO:0000313" key="4">
    <source>
        <dbReference type="Proteomes" id="UP000241462"/>
    </source>
</evidence>
<protein>
    <submittedName>
        <fullName evidence="3">Uncharacterized protein</fullName>
    </submittedName>
</protein>
<evidence type="ECO:0000313" key="3">
    <source>
        <dbReference type="EMBL" id="PSS05186.1"/>
    </source>
</evidence>
<dbReference type="AlphaFoldDB" id="A0A2T3ANI5"/>
<evidence type="ECO:0000256" key="2">
    <source>
        <dbReference type="SAM" id="Phobius"/>
    </source>
</evidence>